<dbReference type="Pfam" id="PF00497">
    <property type="entry name" value="SBP_bac_3"/>
    <property type="match status" value="1"/>
</dbReference>
<gene>
    <name evidence="5" type="ORF">SHEWBE_2700</name>
</gene>
<dbReference type="GO" id="GO:0043709">
    <property type="term" value="P:cell adhesion involved in single-species biofilm formation"/>
    <property type="evidence" value="ECO:0007669"/>
    <property type="project" value="TreeGrafter"/>
</dbReference>
<dbReference type="GO" id="GO:0052621">
    <property type="term" value="F:diguanylate cyclase activity"/>
    <property type="evidence" value="ECO:0007669"/>
    <property type="project" value="UniProtKB-EC"/>
</dbReference>
<dbReference type="SUPFAM" id="SSF55073">
    <property type="entry name" value="Nucleotide cyclase"/>
    <property type="match status" value="1"/>
</dbReference>
<evidence type="ECO:0000313" key="5">
    <source>
        <dbReference type="EMBL" id="SQH76663.1"/>
    </source>
</evidence>
<reference evidence="6" key="1">
    <citation type="submission" date="2018-06" db="EMBL/GenBank/DDBJ databases">
        <authorList>
            <person name="Cea G.-C."/>
            <person name="William W."/>
        </authorList>
    </citation>
    <scope>NUCLEOTIDE SEQUENCE [LARGE SCALE GENOMIC DNA]</scope>
    <source>
        <strain evidence="6">DB21MT-2</strain>
    </source>
</reference>
<dbReference type="EMBL" id="LS483452">
    <property type="protein sequence ID" value="SQH76663.1"/>
    <property type="molecule type" value="Genomic_DNA"/>
</dbReference>
<keyword evidence="2" id="KW-0812">Transmembrane</keyword>
<keyword evidence="3" id="KW-0732">Signal</keyword>
<dbReference type="RefSeq" id="WP_112352787.1">
    <property type="nucleotide sequence ID" value="NZ_LS483452.1"/>
</dbReference>
<keyword evidence="2" id="KW-1133">Transmembrane helix</keyword>
<dbReference type="Pfam" id="PF00990">
    <property type="entry name" value="GGDEF"/>
    <property type="match status" value="1"/>
</dbReference>
<name>A0A330M5F4_9GAMM</name>
<evidence type="ECO:0000256" key="2">
    <source>
        <dbReference type="SAM" id="Phobius"/>
    </source>
</evidence>
<dbReference type="AlphaFoldDB" id="A0A330M5F4"/>
<dbReference type="InterPro" id="IPR050469">
    <property type="entry name" value="Diguanylate_Cyclase"/>
</dbReference>
<dbReference type="SMART" id="SM00267">
    <property type="entry name" value="GGDEF"/>
    <property type="match status" value="1"/>
</dbReference>
<dbReference type="InterPro" id="IPR000160">
    <property type="entry name" value="GGDEF_dom"/>
</dbReference>
<dbReference type="Gene3D" id="3.30.70.270">
    <property type="match status" value="1"/>
</dbReference>
<dbReference type="Gene3D" id="3.40.190.10">
    <property type="entry name" value="Periplasmic binding protein-like II"/>
    <property type="match status" value="2"/>
</dbReference>
<dbReference type="OrthoDB" id="9180959at2"/>
<dbReference type="EC" id="2.7.7.65" evidence="1"/>
<dbReference type="NCBIfam" id="TIGR00254">
    <property type="entry name" value="GGDEF"/>
    <property type="match status" value="1"/>
</dbReference>
<evidence type="ECO:0000259" key="4">
    <source>
        <dbReference type="PROSITE" id="PS50887"/>
    </source>
</evidence>
<dbReference type="KEGG" id="sbk:SHEWBE_2700"/>
<sequence length="479" mass="55079">MNLNLPGYRRLRHICLVKKSLFFFALFSYLLATSASASENGQDIKSTKHKKQLTIANSKAWKPFSYIDANGEPQGLLIDIWKEYARVNNVEVSFVLTDWNESLQAVKSKEADIHAGLLWSEHRETYLDFLPGIVEIDTQLFFSSKLWGTDVDSYLESGRVGVVSAGYEETYMMQHYPKVKLIAFGNNELMLKSAFSGEIHAFVADFQVANFYLYTSQRPNQFSPVKHLYSGLIRPALPEGHNQLRLELQNGFKRISAVDLERIQRKWIHVETVYPKYLLPMFIALILLLTAAYIFHLRRAVAQRTHDLNQLNIELQRLASIDAMTDIYNRRYFIELLQQACDDNQTGLFLLLFDIDRFKLINDNFGHSVGDFIICEMVKTIKRQLPPEAVFARIGGEEFCVLIQGLTAEQSQELAKRVQSSVTNSHYCHDNINHAISISLGAVYSEDVYIDHQFLINRADHLMYTAKSMGRDCYQFNKL</sequence>
<dbReference type="InterPro" id="IPR043128">
    <property type="entry name" value="Rev_trsase/Diguanyl_cyclase"/>
</dbReference>
<organism evidence="5 6">
    <name type="scientific">Shewanella benthica</name>
    <dbReference type="NCBI Taxonomy" id="43661"/>
    <lineage>
        <taxon>Bacteria</taxon>
        <taxon>Pseudomonadati</taxon>
        <taxon>Pseudomonadota</taxon>
        <taxon>Gammaproteobacteria</taxon>
        <taxon>Alteromonadales</taxon>
        <taxon>Shewanellaceae</taxon>
        <taxon>Shewanella</taxon>
    </lineage>
</organism>
<feature type="signal peptide" evidence="3">
    <location>
        <begin position="1"/>
        <end position="37"/>
    </location>
</feature>
<dbReference type="SUPFAM" id="SSF53850">
    <property type="entry name" value="Periplasmic binding protein-like II"/>
    <property type="match status" value="1"/>
</dbReference>
<evidence type="ECO:0000313" key="6">
    <source>
        <dbReference type="Proteomes" id="UP000250123"/>
    </source>
</evidence>
<dbReference type="SMART" id="SM00062">
    <property type="entry name" value="PBPb"/>
    <property type="match status" value="1"/>
</dbReference>
<keyword evidence="2" id="KW-0472">Membrane</keyword>
<dbReference type="Proteomes" id="UP000250123">
    <property type="component" value="Chromosome SHEWBE"/>
</dbReference>
<evidence type="ECO:0000256" key="1">
    <source>
        <dbReference type="ARBA" id="ARBA00012528"/>
    </source>
</evidence>
<feature type="transmembrane region" description="Helical" evidence="2">
    <location>
        <begin position="277"/>
        <end position="295"/>
    </location>
</feature>
<dbReference type="InterPro" id="IPR001638">
    <property type="entry name" value="Solute-binding_3/MltF_N"/>
</dbReference>
<evidence type="ECO:0000256" key="3">
    <source>
        <dbReference type="SAM" id="SignalP"/>
    </source>
</evidence>
<dbReference type="GO" id="GO:0005886">
    <property type="term" value="C:plasma membrane"/>
    <property type="evidence" value="ECO:0007669"/>
    <property type="project" value="TreeGrafter"/>
</dbReference>
<dbReference type="InterPro" id="IPR029787">
    <property type="entry name" value="Nucleotide_cyclase"/>
</dbReference>
<dbReference type="CDD" id="cd13706">
    <property type="entry name" value="PBP2_HisK_like_1"/>
    <property type="match status" value="1"/>
</dbReference>
<proteinExistence type="predicted"/>
<dbReference type="GO" id="GO:1902201">
    <property type="term" value="P:negative regulation of bacterial-type flagellum-dependent cell motility"/>
    <property type="evidence" value="ECO:0007669"/>
    <property type="project" value="TreeGrafter"/>
</dbReference>
<feature type="domain" description="GGDEF" evidence="4">
    <location>
        <begin position="346"/>
        <end position="479"/>
    </location>
</feature>
<dbReference type="PROSITE" id="PS50887">
    <property type="entry name" value="GGDEF"/>
    <property type="match status" value="1"/>
</dbReference>
<dbReference type="PANTHER" id="PTHR45138:SF5">
    <property type="entry name" value="BIFUNCTIONAL PERIPLASMIC SUBSTRATE BINDING PROTEIN_CYTOPLASMIC DIGUANYLATE CYCLASE"/>
    <property type="match status" value="1"/>
</dbReference>
<accession>A0A330M5F4</accession>
<dbReference type="PANTHER" id="PTHR45138">
    <property type="entry name" value="REGULATORY COMPONENTS OF SENSORY TRANSDUCTION SYSTEM"/>
    <property type="match status" value="1"/>
</dbReference>
<feature type="chain" id="PRO_5016434404" description="diguanylate cyclase" evidence="3">
    <location>
        <begin position="38"/>
        <end position="479"/>
    </location>
</feature>
<dbReference type="CDD" id="cd01949">
    <property type="entry name" value="GGDEF"/>
    <property type="match status" value="1"/>
</dbReference>
<protein>
    <recommendedName>
        <fullName evidence="1">diguanylate cyclase</fullName>
        <ecNumber evidence="1">2.7.7.65</ecNumber>
    </recommendedName>
</protein>